<proteinExistence type="predicted"/>
<evidence type="ECO:0000313" key="2">
    <source>
        <dbReference type="Proteomes" id="UP000799118"/>
    </source>
</evidence>
<reference evidence="1" key="1">
    <citation type="journal article" date="2019" name="Environ. Microbiol.">
        <title>Fungal ecological strategies reflected in gene transcription - a case study of two litter decomposers.</title>
        <authorList>
            <person name="Barbi F."/>
            <person name="Kohler A."/>
            <person name="Barry K."/>
            <person name="Baskaran P."/>
            <person name="Daum C."/>
            <person name="Fauchery L."/>
            <person name="Ihrmark K."/>
            <person name="Kuo A."/>
            <person name="LaButti K."/>
            <person name="Lipzen A."/>
            <person name="Morin E."/>
            <person name="Grigoriev I.V."/>
            <person name="Henrissat B."/>
            <person name="Lindahl B."/>
            <person name="Martin F."/>
        </authorList>
    </citation>
    <scope>NUCLEOTIDE SEQUENCE</scope>
    <source>
        <strain evidence="1">JB14</strain>
    </source>
</reference>
<dbReference type="Proteomes" id="UP000799118">
    <property type="component" value="Unassembled WGS sequence"/>
</dbReference>
<organism evidence="1 2">
    <name type="scientific">Gymnopus androsaceus JB14</name>
    <dbReference type="NCBI Taxonomy" id="1447944"/>
    <lineage>
        <taxon>Eukaryota</taxon>
        <taxon>Fungi</taxon>
        <taxon>Dikarya</taxon>
        <taxon>Basidiomycota</taxon>
        <taxon>Agaricomycotina</taxon>
        <taxon>Agaricomycetes</taxon>
        <taxon>Agaricomycetidae</taxon>
        <taxon>Agaricales</taxon>
        <taxon>Marasmiineae</taxon>
        <taxon>Omphalotaceae</taxon>
        <taxon>Gymnopus</taxon>
    </lineage>
</organism>
<sequence length="212" mass="23231">MIYNKGSNACEGTVCMPPEGNQCEVDVLGKGVQVVQVQNLVKSIILGEYIKVLAGVHVGKVGFVVAQSEAHLGVCVGAHTNGVDFLVHVNLVKLSTPEFTSTVMPWINVEVTLLCQAFNGRSGFMKNVRVNTQRSLCLLVQLLDGQTINVGYNDVQEHWSGKILASYQPLQPHQQQYSVEAPWKDVLVCVISDVVELQYYRYPSSAKAPRSA</sequence>
<evidence type="ECO:0000313" key="1">
    <source>
        <dbReference type="EMBL" id="KAE9401905.1"/>
    </source>
</evidence>
<dbReference type="AlphaFoldDB" id="A0A6A4HZ87"/>
<evidence type="ECO:0008006" key="3">
    <source>
        <dbReference type="Google" id="ProtNLM"/>
    </source>
</evidence>
<protein>
    <recommendedName>
        <fullName evidence="3">KOW domain-containing protein</fullName>
    </recommendedName>
</protein>
<name>A0A6A4HZ87_9AGAR</name>
<dbReference type="EMBL" id="ML769441">
    <property type="protein sequence ID" value="KAE9401905.1"/>
    <property type="molecule type" value="Genomic_DNA"/>
</dbReference>
<gene>
    <name evidence="1" type="ORF">BT96DRAFT_937630</name>
</gene>
<accession>A0A6A4HZ87</accession>
<keyword evidence="2" id="KW-1185">Reference proteome</keyword>
<dbReference type="OrthoDB" id="3048815at2759"/>